<evidence type="ECO:0000313" key="2">
    <source>
        <dbReference type="Proteomes" id="UP000823893"/>
    </source>
</evidence>
<dbReference type="NCBIfam" id="TIGR01683">
    <property type="entry name" value="thiS"/>
    <property type="match status" value="1"/>
</dbReference>
<comment type="caution">
    <text evidence="1">The sequence shown here is derived from an EMBL/GenBank/DDBJ whole genome shotgun (WGS) entry which is preliminary data.</text>
</comment>
<evidence type="ECO:0000313" key="1">
    <source>
        <dbReference type="EMBL" id="HJC11103.1"/>
    </source>
</evidence>
<organism evidence="1 2">
    <name type="scientific">Candidatus Blautia merdigallinarum</name>
    <dbReference type="NCBI Taxonomy" id="2838495"/>
    <lineage>
        <taxon>Bacteria</taxon>
        <taxon>Bacillati</taxon>
        <taxon>Bacillota</taxon>
        <taxon>Clostridia</taxon>
        <taxon>Lachnospirales</taxon>
        <taxon>Lachnospiraceae</taxon>
        <taxon>Blautia</taxon>
    </lineage>
</organism>
<dbReference type="PANTHER" id="PTHR34472:SF1">
    <property type="entry name" value="SULFUR CARRIER PROTEIN THIS"/>
    <property type="match status" value="1"/>
</dbReference>
<dbReference type="InterPro" id="IPR016155">
    <property type="entry name" value="Mopterin_synth/thiamin_S_b"/>
</dbReference>
<accession>A0A9D2N7Z0</accession>
<name>A0A9D2N7Z0_9FIRM</name>
<protein>
    <submittedName>
        <fullName evidence="1">Sulfur carrier protein ThiS</fullName>
    </submittedName>
</protein>
<reference evidence="1" key="2">
    <citation type="submission" date="2021-04" db="EMBL/GenBank/DDBJ databases">
        <authorList>
            <person name="Gilroy R."/>
        </authorList>
    </citation>
    <scope>NUCLEOTIDE SEQUENCE</scope>
    <source>
        <strain evidence="1">ChiSxjej6B18-287</strain>
    </source>
</reference>
<dbReference type="InterPro" id="IPR003749">
    <property type="entry name" value="ThiS/MoaD-like"/>
</dbReference>
<sequence length="64" mass="7164">MIVNGVNAAWEAGLTVAKLLEKRNYRTDRVAVEKNGEIVPKKNYSTEEIREEDRIEIVSFVGGG</sequence>
<dbReference type="AlphaFoldDB" id="A0A9D2N7Z0"/>
<gene>
    <name evidence="1" type="primary">thiS</name>
    <name evidence="1" type="ORF">H9935_09890</name>
</gene>
<dbReference type="Gene3D" id="3.10.20.30">
    <property type="match status" value="1"/>
</dbReference>
<dbReference type="SUPFAM" id="SSF54285">
    <property type="entry name" value="MoaD/ThiS"/>
    <property type="match status" value="1"/>
</dbReference>
<dbReference type="Proteomes" id="UP000823893">
    <property type="component" value="Unassembled WGS sequence"/>
</dbReference>
<dbReference type="InterPro" id="IPR012675">
    <property type="entry name" value="Beta-grasp_dom_sf"/>
</dbReference>
<dbReference type="PANTHER" id="PTHR34472">
    <property type="entry name" value="SULFUR CARRIER PROTEIN THIS"/>
    <property type="match status" value="1"/>
</dbReference>
<dbReference type="InterPro" id="IPR010035">
    <property type="entry name" value="Thi_S"/>
</dbReference>
<reference evidence="1" key="1">
    <citation type="journal article" date="2021" name="PeerJ">
        <title>Extensive microbial diversity within the chicken gut microbiome revealed by metagenomics and culture.</title>
        <authorList>
            <person name="Gilroy R."/>
            <person name="Ravi A."/>
            <person name="Getino M."/>
            <person name="Pursley I."/>
            <person name="Horton D.L."/>
            <person name="Alikhan N.F."/>
            <person name="Baker D."/>
            <person name="Gharbi K."/>
            <person name="Hall N."/>
            <person name="Watson M."/>
            <person name="Adriaenssens E.M."/>
            <person name="Foster-Nyarko E."/>
            <person name="Jarju S."/>
            <person name="Secka A."/>
            <person name="Antonio M."/>
            <person name="Oren A."/>
            <person name="Chaudhuri R.R."/>
            <person name="La Ragione R."/>
            <person name="Hildebrand F."/>
            <person name="Pallen M.J."/>
        </authorList>
    </citation>
    <scope>NUCLEOTIDE SEQUENCE</scope>
    <source>
        <strain evidence="1">ChiSxjej6B18-287</strain>
    </source>
</reference>
<proteinExistence type="predicted"/>
<dbReference type="EMBL" id="DWWV01000126">
    <property type="protein sequence ID" value="HJC11103.1"/>
    <property type="molecule type" value="Genomic_DNA"/>
</dbReference>
<dbReference type="Pfam" id="PF02597">
    <property type="entry name" value="ThiS"/>
    <property type="match status" value="1"/>
</dbReference>
<dbReference type="CDD" id="cd00565">
    <property type="entry name" value="Ubl_ThiS"/>
    <property type="match status" value="1"/>
</dbReference>